<dbReference type="InterPro" id="IPR016102">
    <property type="entry name" value="Succinyl-CoA_synth-like"/>
</dbReference>
<dbReference type="SUPFAM" id="SSF52210">
    <property type="entry name" value="Succinyl-CoA synthetase domains"/>
    <property type="match status" value="1"/>
</dbReference>
<keyword evidence="1" id="KW-0547">Nucleotide-binding</keyword>
<dbReference type="InterPro" id="IPR005811">
    <property type="entry name" value="SUCC_ACL_C"/>
</dbReference>
<proteinExistence type="predicted"/>
<evidence type="ECO:0000313" key="4">
    <source>
        <dbReference type="Proteomes" id="UP001590951"/>
    </source>
</evidence>
<evidence type="ECO:0000313" key="3">
    <source>
        <dbReference type="EMBL" id="KAL2057455.1"/>
    </source>
</evidence>
<accession>A0ABR4BI11</accession>
<evidence type="ECO:0000259" key="2">
    <source>
        <dbReference type="Pfam" id="PF00549"/>
    </source>
</evidence>
<name>A0ABR4BI11_9LECA</name>
<feature type="domain" description="ATP-citrate synthase/succinyl-CoA ligase C-terminal" evidence="2">
    <location>
        <begin position="33"/>
        <end position="152"/>
    </location>
</feature>
<dbReference type="Pfam" id="PF00549">
    <property type="entry name" value="Ligase_CoA"/>
    <property type="match status" value="1"/>
</dbReference>
<dbReference type="Gene3D" id="3.40.50.261">
    <property type="entry name" value="Succinyl-CoA synthetase domains"/>
    <property type="match status" value="1"/>
</dbReference>
<keyword evidence="4" id="KW-1185">Reference proteome</keyword>
<comment type="caution">
    <text evidence="3">The sequence shown here is derived from an EMBL/GenBank/DDBJ whole genome shotgun (WGS) entry which is preliminary data.</text>
</comment>
<protein>
    <recommendedName>
        <fullName evidence="2">ATP-citrate synthase/succinyl-CoA ligase C-terminal domain-containing protein</fullName>
    </recommendedName>
</protein>
<sequence length="159" mass="17068">MRDTKDEVPEEVEAEKDGIVYIKLKGEGNIGTIVNGAGLAMNTVDAIADLGGQCANFLDTGGKATSETVKSSFHIILKDPRVKTIFVNIFGGLTLCDMIANGIILAYKDLGITVPVVVRLRGTNEEIGQKMITESGLSLHAFNDFDEAAVEVIELARQK</sequence>
<dbReference type="InterPro" id="IPR017866">
    <property type="entry name" value="Succ-CoA_synthase_bsu_CS"/>
</dbReference>
<evidence type="ECO:0000256" key="1">
    <source>
        <dbReference type="ARBA" id="ARBA00022741"/>
    </source>
</evidence>
<dbReference type="Proteomes" id="UP001590951">
    <property type="component" value="Unassembled WGS sequence"/>
</dbReference>
<gene>
    <name evidence="3" type="ORF">ABVK25_002508</name>
</gene>
<dbReference type="PANTHER" id="PTHR11815:SF10">
    <property type="entry name" value="SUCCINATE--COA LIGASE [GDP-FORMING] SUBUNIT BETA, MITOCHONDRIAL"/>
    <property type="match status" value="1"/>
</dbReference>
<dbReference type="EMBL" id="JBHFEH010000005">
    <property type="protein sequence ID" value="KAL2057455.1"/>
    <property type="molecule type" value="Genomic_DNA"/>
</dbReference>
<organism evidence="3 4">
    <name type="scientific">Lepraria finkii</name>
    <dbReference type="NCBI Taxonomy" id="1340010"/>
    <lineage>
        <taxon>Eukaryota</taxon>
        <taxon>Fungi</taxon>
        <taxon>Dikarya</taxon>
        <taxon>Ascomycota</taxon>
        <taxon>Pezizomycotina</taxon>
        <taxon>Lecanoromycetes</taxon>
        <taxon>OSLEUM clade</taxon>
        <taxon>Lecanoromycetidae</taxon>
        <taxon>Lecanorales</taxon>
        <taxon>Lecanorineae</taxon>
        <taxon>Stereocaulaceae</taxon>
        <taxon>Lepraria</taxon>
    </lineage>
</organism>
<dbReference type="PANTHER" id="PTHR11815">
    <property type="entry name" value="SUCCINYL-COA SYNTHETASE BETA CHAIN"/>
    <property type="match status" value="1"/>
</dbReference>
<dbReference type="PROSITE" id="PS01217">
    <property type="entry name" value="SUCCINYL_COA_LIG_3"/>
    <property type="match status" value="1"/>
</dbReference>
<reference evidence="3 4" key="1">
    <citation type="submission" date="2024-09" db="EMBL/GenBank/DDBJ databases">
        <title>Rethinking Asexuality: The Enigmatic Case of Functional Sexual Genes in Lepraria (Stereocaulaceae).</title>
        <authorList>
            <person name="Doellman M."/>
            <person name="Sun Y."/>
            <person name="Barcenas-Pena A."/>
            <person name="Lumbsch H.T."/>
            <person name="Grewe F."/>
        </authorList>
    </citation>
    <scope>NUCLEOTIDE SEQUENCE [LARGE SCALE GENOMIC DNA]</scope>
    <source>
        <strain evidence="3 4">Grewe 0041</strain>
    </source>
</reference>